<keyword evidence="1" id="KW-0732">Signal</keyword>
<dbReference type="EMBL" id="NJHN03000095">
    <property type="protein sequence ID" value="KAH9415642.1"/>
    <property type="molecule type" value="Genomic_DNA"/>
</dbReference>
<feature type="chain" id="PRO_5046777902" description="Secreted protein" evidence="1">
    <location>
        <begin position="18"/>
        <end position="84"/>
    </location>
</feature>
<comment type="caution">
    <text evidence="2">The sequence shown here is derived from an EMBL/GenBank/DDBJ whole genome shotgun (WGS) entry which is preliminary data.</text>
</comment>
<sequence length="84" mass="10121">MFDLVKIFILVLRITLSKRFCFVLPKMAKIPAIINNNNLLIHFHLNRFFILYFVREKKFKFFLNLLLPIHLSLIRNFSGTRILN</sequence>
<name>A0ABQ8IZ93_DERPT</name>
<evidence type="ECO:0000313" key="3">
    <source>
        <dbReference type="Proteomes" id="UP000887458"/>
    </source>
</evidence>
<keyword evidence="3" id="KW-1185">Reference proteome</keyword>
<evidence type="ECO:0000256" key="1">
    <source>
        <dbReference type="SAM" id="SignalP"/>
    </source>
</evidence>
<accession>A0ABQ8IZ93</accession>
<protein>
    <recommendedName>
        <fullName evidence="4">Secreted protein</fullName>
    </recommendedName>
</protein>
<feature type="signal peptide" evidence="1">
    <location>
        <begin position="1"/>
        <end position="17"/>
    </location>
</feature>
<dbReference type="Proteomes" id="UP000887458">
    <property type="component" value="Unassembled WGS sequence"/>
</dbReference>
<reference evidence="2 3" key="1">
    <citation type="journal article" date="2018" name="J. Allergy Clin. Immunol.">
        <title>High-quality assembly of Dermatophagoides pteronyssinus genome and transcriptome reveals a wide range of novel allergens.</title>
        <authorList>
            <person name="Liu X.Y."/>
            <person name="Yang K.Y."/>
            <person name="Wang M.Q."/>
            <person name="Kwok J.S."/>
            <person name="Zeng X."/>
            <person name="Yang Z."/>
            <person name="Xiao X.J."/>
            <person name="Lau C.P."/>
            <person name="Li Y."/>
            <person name="Huang Z.M."/>
            <person name="Ba J.G."/>
            <person name="Yim A.K."/>
            <person name="Ouyang C.Y."/>
            <person name="Ngai S.M."/>
            <person name="Chan T.F."/>
            <person name="Leung E.L."/>
            <person name="Liu L."/>
            <person name="Liu Z.G."/>
            <person name="Tsui S.K."/>
        </authorList>
    </citation>
    <scope>NUCLEOTIDE SEQUENCE [LARGE SCALE GENOMIC DNA]</scope>
    <source>
        <strain evidence="2">Derp</strain>
    </source>
</reference>
<reference evidence="2 3" key="2">
    <citation type="journal article" date="2022" name="Mol. Biol. Evol.">
        <title>Comparative Genomics Reveals Insights into the Divergent Evolution of Astigmatic Mites and Household Pest Adaptations.</title>
        <authorList>
            <person name="Xiong Q."/>
            <person name="Wan A.T."/>
            <person name="Liu X."/>
            <person name="Fung C.S."/>
            <person name="Xiao X."/>
            <person name="Malainual N."/>
            <person name="Hou J."/>
            <person name="Wang L."/>
            <person name="Wang M."/>
            <person name="Yang K.Y."/>
            <person name="Cui Y."/>
            <person name="Leung E.L."/>
            <person name="Nong W."/>
            <person name="Shin S.K."/>
            <person name="Au S.W."/>
            <person name="Jeong K.Y."/>
            <person name="Chew F.T."/>
            <person name="Hui J.H."/>
            <person name="Leung T.F."/>
            <person name="Tungtrongchitr A."/>
            <person name="Zhong N."/>
            <person name="Liu Z."/>
            <person name="Tsui S.K."/>
        </authorList>
    </citation>
    <scope>NUCLEOTIDE SEQUENCE [LARGE SCALE GENOMIC DNA]</scope>
    <source>
        <strain evidence="2">Derp</strain>
    </source>
</reference>
<evidence type="ECO:0000313" key="2">
    <source>
        <dbReference type="EMBL" id="KAH9415642.1"/>
    </source>
</evidence>
<evidence type="ECO:0008006" key="4">
    <source>
        <dbReference type="Google" id="ProtNLM"/>
    </source>
</evidence>
<gene>
    <name evidence="2" type="ORF">DERP_000131</name>
</gene>
<proteinExistence type="predicted"/>
<organism evidence="2 3">
    <name type="scientific">Dermatophagoides pteronyssinus</name>
    <name type="common">European house dust mite</name>
    <dbReference type="NCBI Taxonomy" id="6956"/>
    <lineage>
        <taxon>Eukaryota</taxon>
        <taxon>Metazoa</taxon>
        <taxon>Ecdysozoa</taxon>
        <taxon>Arthropoda</taxon>
        <taxon>Chelicerata</taxon>
        <taxon>Arachnida</taxon>
        <taxon>Acari</taxon>
        <taxon>Acariformes</taxon>
        <taxon>Sarcoptiformes</taxon>
        <taxon>Astigmata</taxon>
        <taxon>Psoroptidia</taxon>
        <taxon>Analgoidea</taxon>
        <taxon>Pyroglyphidae</taxon>
        <taxon>Dermatophagoidinae</taxon>
        <taxon>Dermatophagoides</taxon>
    </lineage>
</organism>